<keyword evidence="3" id="KW-0964">Secreted</keyword>
<evidence type="ECO:0000256" key="3">
    <source>
        <dbReference type="ARBA" id="ARBA00022525"/>
    </source>
</evidence>
<dbReference type="InterPro" id="IPR006045">
    <property type="entry name" value="Cupin_1"/>
</dbReference>
<evidence type="ECO:0000313" key="8">
    <source>
        <dbReference type="EMBL" id="KIW02972.1"/>
    </source>
</evidence>
<gene>
    <name evidence="8" type="ORF">PV09_05633</name>
</gene>
<organism evidence="8 9">
    <name type="scientific">Verruconis gallopava</name>
    <dbReference type="NCBI Taxonomy" id="253628"/>
    <lineage>
        <taxon>Eukaryota</taxon>
        <taxon>Fungi</taxon>
        <taxon>Dikarya</taxon>
        <taxon>Ascomycota</taxon>
        <taxon>Pezizomycotina</taxon>
        <taxon>Dothideomycetes</taxon>
        <taxon>Pleosporomycetidae</taxon>
        <taxon>Venturiales</taxon>
        <taxon>Sympoventuriaceae</taxon>
        <taxon>Verruconis</taxon>
    </lineage>
</organism>
<dbReference type="EMBL" id="KN847546">
    <property type="protein sequence ID" value="KIW02972.1"/>
    <property type="molecule type" value="Genomic_DNA"/>
</dbReference>
<proteinExistence type="inferred from homology"/>
<dbReference type="AlphaFoldDB" id="A0A0D1YQY4"/>
<keyword evidence="4" id="KW-0479">Metal-binding</keyword>
<dbReference type="InParanoid" id="A0A0D1YQY4"/>
<feature type="domain" description="Cupin type-1" evidence="7">
    <location>
        <begin position="51"/>
        <end position="197"/>
    </location>
</feature>
<dbReference type="STRING" id="253628.A0A0D1YQY4"/>
<comment type="subcellular location">
    <subcellularLocation>
        <location evidence="1">Secreted</location>
    </subcellularLocation>
</comment>
<reference evidence="8 9" key="1">
    <citation type="submission" date="2015-01" db="EMBL/GenBank/DDBJ databases">
        <title>The Genome Sequence of Ochroconis gallopava CBS43764.</title>
        <authorList>
            <consortium name="The Broad Institute Genomics Platform"/>
            <person name="Cuomo C."/>
            <person name="de Hoog S."/>
            <person name="Gorbushina A."/>
            <person name="Stielow B."/>
            <person name="Teixiera M."/>
            <person name="Abouelleil A."/>
            <person name="Chapman S.B."/>
            <person name="Priest M."/>
            <person name="Young S.K."/>
            <person name="Wortman J."/>
            <person name="Nusbaum C."/>
            <person name="Birren B."/>
        </authorList>
    </citation>
    <scope>NUCLEOTIDE SEQUENCE [LARGE SCALE GENOMIC DNA]</scope>
    <source>
        <strain evidence="8 9">CBS 43764</strain>
    </source>
</reference>
<dbReference type="Gene3D" id="2.60.120.10">
    <property type="entry name" value="Jelly Rolls"/>
    <property type="match status" value="1"/>
</dbReference>
<comment type="similarity">
    <text evidence="2">Belongs to the germin family.</text>
</comment>
<dbReference type="GeneID" id="27313606"/>
<evidence type="ECO:0000313" key="9">
    <source>
        <dbReference type="Proteomes" id="UP000053259"/>
    </source>
</evidence>
<dbReference type="VEuPathDB" id="FungiDB:PV09_05633"/>
<evidence type="ECO:0000256" key="2">
    <source>
        <dbReference type="ARBA" id="ARBA00007456"/>
    </source>
</evidence>
<evidence type="ECO:0000256" key="1">
    <source>
        <dbReference type="ARBA" id="ARBA00004613"/>
    </source>
</evidence>
<dbReference type="Proteomes" id="UP000053259">
    <property type="component" value="Unassembled WGS sequence"/>
</dbReference>
<dbReference type="GO" id="GO:0030145">
    <property type="term" value="F:manganese ion binding"/>
    <property type="evidence" value="ECO:0007669"/>
    <property type="project" value="InterPro"/>
</dbReference>
<keyword evidence="9" id="KW-1185">Reference proteome</keyword>
<dbReference type="SUPFAM" id="SSF51182">
    <property type="entry name" value="RmlC-like cupins"/>
    <property type="match status" value="1"/>
</dbReference>
<keyword evidence="5" id="KW-0464">Manganese</keyword>
<evidence type="ECO:0000259" key="7">
    <source>
        <dbReference type="SMART" id="SM00835"/>
    </source>
</evidence>
<dbReference type="HOGENOM" id="CLU_061239_0_0_1"/>
<dbReference type="PANTHER" id="PTHR31238">
    <property type="entry name" value="GERMIN-LIKE PROTEIN SUBFAMILY 3 MEMBER 3"/>
    <property type="match status" value="1"/>
</dbReference>
<evidence type="ECO:0000256" key="6">
    <source>
        <dbReference type="SAM" id="MobiDB-lite"/>
    </source>
</evidence>
<dbReference type="InterPro" id="IPR014710">
    <property type="entry name" value="RmlC-like_jellyroll"/>
</dbReference>
<dbReference type="GO" id="GO:0005576">
    <property type="term" value="C:extracellular region"/>
    <property type="evidence" value="ECO:0007669"/>
    <property type="project" value="UniProtKB-SubCell"/>
</dbReference>
<sequence>MFVLRYILPVAAYCAASLVEFDDDLAIALKTAPVDLDKFLLLKDAKQPWTFDFRAQANYTFSPGSVKAANAYTSPLMYGTGMTMQLISLGPCGILPPHEHPRADNIAIAIHGTTQTWMYNENGAELISTILTPGVMTVFPKGSVHSMMNMGCSNAQLVSVLNNEDPGTLNILNAATHFPDGLIGSLFQGGLSKQVWNRLEQTLQPVGTGSQWGTEACYKACGVPYKHNEDNFTFDDSANIWDGGNGTRSGYYDAGTGKQKLDNAVPYYDDDDDDDDVAPRQA</sequence>
<dbReference type="InterPro" id="IPR001929">
    <property type="entry name" value="Germin"/>
</dbReference>
<accession>A0A0D1YQY4</accession>
<dbReference type="OrthoDB" id="1921208at2759"/>
<evidence type="ECO:0000256" key="4">
    <source>
        <dbReference type="ARBA" id="ARBA00022723"/>
    </source>
</evidence>
<dbReference type="PRINTS" id="PR00325">
    <property type="entry name" value="GERMIN"/>
</dbReference>
<evidence type="ECO:0000256" key="5">
    <source>
        <dbReference type="ARBA" id="ARBA00023211"/>
    </source>
</evidence>
<dbReference type="Pfam" id="PF00190">
    <property type="entry name" value="Cupin_1"/>
    <property type="match status" value="1"/>
</dbReference>
<dbReference type="InterPro" id="IPR011051">
    <property type="entry name" value="RmlC_Cupin_sf"/>
</dbReference>
<dbReference type="SMART" id="SM00835">
    <property type="entry name" value="Cupin_1"/>
    <property type="match status" value="1"/>
</dbReference>
<dbReference type="RefSeq" id="XP_016212841.1">
    <property type="nucleotide sequence ID" value="XM_016359162.1"/>
</dbReference>
<protein>
    <recommendedName>
        <fullName evidence="7">Cupin type-1 domain-containing protein</fullName>
    </recommendedName>
</protein>
<dbReference type="CDD" id="cd02241">
    <property type="entry name" value="cupin_OxOx"/>
    <property type="match status" value="1"/>
</dbReference>
<feature type="region of interest" description="Disordered" evidence="6">
    <location>
        <begin position="254"/>
        <end position="282"/>
    </location>
</feature>
<name>A0A0D1YQY4_9PEZI</name>